<name>A0ABU8M7V2_9PSEU</name>
<evidence type="ECO:0000313" key="3">
    <source>
        <dbReference type="Proteomes" id="UP001369736"/>
    </source>
</evidence>
<comment type="caution">
    <text evidence="2">The sequence shown here is derived from an EMBL/GenBank/DDBJ whole genome shotgun (WGS) entry which is preliminary data.</text>
</comment>
<accession>A0ABU8M7V2</accession>
<reference evidence="2 3" key="1">
    <citation type="submission" date="2024-03" db="EMBL/GenBank/DDBJ databases">
        <title>Actinomycetospora sp. OC33-EN07, a novel actinomycete isolated from wild orchid (Aerides multiflora).</title>
        <authorList>
            <person name="Suriyachadkun C."/>
        </authorList>
    </citation>
    <scope>NUCLEOTIDE SEQUENCE [LARGE SCALE GENOMIC DNA]</scope>
    <source>
        <strain evidence="2 3">OC33-EN07</strain>
    </source>
</reference>
<organism evidence="2 3">
    <name type="scientific">Actinomycetospora flava</name>
    <dbReference type="NCBI Taxonomy" id="3129232"/>
    <lineage>
        <taxon>Bacteria</taxon>
        <taxon>Bacillati</taxon>
        <taxon>Actinomycetota</taxon>
        <taxon>Actinomycetes</taxon>
        <taxon>Pseudonocardiales</taxon>
        <taxon>Pseudonocardiaceae</taxon>
        <taxon>Actinomycetospora</taxon>
    </lineage>
</organism>
<evidence type="ECO:0000313" key="2">
    <source>
        <dbReference type="EMBL" id="MEJ2863216.1"/>
    </source>
</evidence>
<dbReference type="EMBL" id="JBBEGM010000007">
    <property type="protein sequence ID" value="MEJ2863216.1"/>
    <property type="molecule type" value="Genomic_DNA"/>
</dbReference>
<feature type="region of interest" description="Disordered" evidence="1">
    <location>
        <begin position="115"/>
        <end position="190"/>
    </location>
</feature>
<dbReference type="Proteomes" id="UP001369736">
    <property type="component" value="Unassembled WGS sequence"/>
</dbReference>
<keyword evidence="3" id="KW-1185">Reference proteome</keyword>
<proteinExistence type="predicted"/>
<feature type="compositionally biased region" description="Acidic residues" evidence="1">
    <location>
        <begin position="150"/>
        <end position="171"/>
    </location>
</feature>
<evidence type="ECO:0000256" key="1">
    <source>
        <dbReference type="SAM" id="MobiDB-lite"/>
    </source>
</evidence>
<feature type="compositionally biased region" description="Gly residues" evidence="1">
    <location>
        <begin position="172"/>
        <end position="181"/>
    </location>
</feature>
<gene>
    <name evidence="2" type="ORF">WCD58_18760</name>
</gene>
<protein>
    <submittedName>
        <fullName evidence="2">Uncharacterized protein</fullName>
    </submittedName>
</protein>
<feature type="compositionally biased region" description="Gly residues" evidence="1">
    <location>
        <begin position="134"/>
        <end position="149"/>
    </location>
</feature>
<dbReference type="RefSeq" id="WP_337704574.1">
    <property type="nucleotide sequence ID" value="NZ_JBBEGM010000007.1"/>
</dbReference>
<sequence length="300" mass="30208">MSSGFRVLLGGALTAGLLFPLGAGVAVATSPQPVCAAVVEAEALVEERQDALDKALAAYNRQKTVMATALATFQRLQADETATAADIEDARVTAQRAAERNTELFAAQQAAGRALQEAVRERSDARERAEGVDCTGGGTDDGTDGGTDGGTDDGTDDGTDGGTDDGTDDGTDGGTDGGSSGGPDTPPVVQPVTVHQQTNVYPTSVYLWNGGRWVVYSDGTAVRCGSGGQDVERVEVVDTGVEQGAPSTEDVADAAYPEGGVAAGDGSGAISPVVPIAASALGLTALGATGVVWHRRRSAP</sequence>
<feature type="compositionally biased region" description="Basic and acidic residues" evidence="1">
    <location>
        <begin position="118"/>
        <end position="131"/>
    </location>
</feature>